<dbReference type="STRING" id="1279085.S0DXJ6"/>
<feature type="region of interest" description="Disordered" evidence="1">
    <location>
        <begin position="68"/>
        <end position="115"/>
    </location>
</feature>
<dbReference type="AlphaFoldDB" id="S0DXJ6"/>
<dbReference type="RefSeq" id="XP_023429337.1">
    <property type="nucleotide sequence ID" value="XM_023576141.1"/>
</dbReference>
<accession>S0DXJ6</accession>
<keyword evidence="3" id="KW-1185">Reference proteome</keyword>
<evidence type="ECO:0000313" key="3">
    <source>
        <dbReference type="Proteomes" id="UP000016800"/>
    </source>
</evidence>
<feature type="compositionally biased region" description="Polar residues" evidence="1">
    <location>
        <begin position="408"/>
        <end position="428"/>
    </location>
</feature>
<sequence>MDTAKAPSVTESSGQHLRREDMPPVSQVPEVQNPVEAPSSVPAEGNAGNKAKKHVFKRIWSKVKGRICPKSPRNEERHFRLRTVRQLPPAHQRGPSDPSGFVNLGRQDPRARDPKVVKYPDSGPDRCVMCNRLLHDLTSDFDSWKRCETRVYLPCGHPFGHRCLHSYLTERLRSRTPESDAIIVGGEHYCPMGGCIPIRHECDHLTIPTFELPEPRYEDQEIQIIPRECGFCSSDPCAKRRINRKEEYSKKMIPSLLPRQHTYLPERINRLLDDEWLSFRTQHFQACEARRYTWLNNVIESPANRDPQKQNAIRRSIGAPEIAILPGQQEQSNLLTGPSTEMRENRSQADTIKQKTAEIPPVVGNADDPDAITPAEAPTPWKLPEFAKQLPFEVPTPGETGRSAVGAASTNGTVGSKNKTNPTATNGTEPRLPMHKAASDPALGSIDKKTNAGPGGDMAGEKTEIGVVLPDPPTDDPKKSANETESKAKGKRKVAQPIAA</sequence>
<dbReference type="VEuPathDB" id="FungiDB:FFUJ_13453"/>
<feature type="compositionally biased region" description="Basic and acidic residues" evidence="1">
    <location>
        <begin position="475"/>
        <end position="488"/>
    </location>
</feature>
<gene>
    <name evidence="2" type="ORF">FFUJ_13453</name>
</gene>
<dbReference type="Proteomes" id="UP000016800">
    <property type="component" value="Chromosome IV"/>
</dbReference>
<dbReference type="HOGENOM" id="CLU_042306_0_0_1"/>
<proteinExistence type="predicted"/>
<protein>
    <submittedName>
        <fullName evidence="2">Uncharacterized protein</fullName>
    </submittedName>
</protein>
<evidence type="ECO:0000256" key="1">
    <source>
        <dbReference type="SAM" id="MobiDB-lite"/>
    </source>
</evidence>
<organism evidence="2 3">
    <name type="scientific">Gibberella fujikuroi (strain CBS 195.34 / IMI 58289 / NRRL A-6831)</name>
    <name type="common">Bakanae and foot rot disease fungus</name>
    <name type="synonym">Fusarium fujikuroi</name>
    <dbReference type="NCBI Taxonomy" id="1279085"/>
    <lineage>
        <taxon>Eukaryota</taxon>
        <taxon>Fungi</taxon>
        <taxon>Dikarya</taxon>
        <taxon>Ascomycota</taxon>
        <taxon>Pezizomycotina</taxon>
        <taxon>Sordariomycetes</taxon>
        <taxon>Hypocreomycetidae</taxon>
        <taxon>Hypocreales</taxon>
        <taxon>Nectriaceae</taxon>
        <taxon>Fusarium</taxon>
        <taxon>Fusarium fujikuroi species complex</taxon>
    </lineage>
</organism>
<feature type="region of interest" description="Disordered" evidence="1">
    <location>
        <begin position="395"/>
        <end position="500"/>
    </location>
</feature>
<dbReference type="GeneID" id="35406907"/>
<feature type="region of interest" description="Disordered" evidence="1">
    <location>
        <begin position="1"/>
        <end position="53"/>
    </location>
</feature>
<evidence type="ECO:0000313" key="2">
    <source>
        <dbReference type="EMBL" id="CCT67256.1"/>
    </source>
</evidence>
<dbReference type="EMBL" id="HF679026">
    <property type="protein sequence ID" value="CCT67256.1"/>
    <property type="molecule type" value="Genomic_DNA"/>
</dbReference>
<name>S0DXJ6_GIBF5</name>
<reference evidence="3" key="1">
    <citation type="journal article" date="2013" name="PLoS Pathog.">
        <title>Deciphering the cryptic genome: genome-wide analyses of the rice pathogen Fusarium fujikuroi reveal complex regulation of secondary metabolism and novel metabolites.</title>
        <authorList>
            <person name="Wiemann P."/>
            <person name="Sieber C.M."/>
            <person name="von Bargen K.W."/>
            <person name="Studt L."/>
            <person name="Niehaus E.M."/>
            <person name="Espino J.J."/>
            <person name="Huss K."/>
            <person name="Michielse C.B."/>
            <person name="Albermann S."/>
            <person name="Wagner D."/>
            <person name="Bergner S.V."/>
            <person name="Connolly L.R."/>
            <person name="Fischer A."/>
            <person name="Reuter G."/>
            <person name="Kleigrewe K."/>
            <person name="Bald T."/>
            <person name="Wingfield B.D."/>
            <person name="Ophir R."/>
            <person name="Freeman S."/>
            <person name="Hippler M."/>
            <person name="Smith K.M."/>
            <person name="Brown D.W."/>
            <person name="Proctor R.H."/>
            <person name="Munsterkotter M."/>
            <person name="Freitag M."/>
            <person name="Humpf H.U."/>
            <person name="Guldener U."/>
            <person name="Tudzynski B."/>
        </authorList>
    </citation>
    <scope>NUCLEOTIDE SEQUENCE [LARGE SCALE GENOMIC DNA]</scope>
    <source>
        <strain evidence="3">CBS 195.34 / IMI 58289 / NRRL A-6831</strain>
    </source>
</reference>